<dbReference type="STRING" id="410764.GA0061103_0686"/>
<dbReference type="EMBL" id="FMAG01000014">
    <property type="protein sequence ID" value="SCB49799.1"/>
    <property type="molecule type" value="Genomic_DNA"/>
</dbReference>
<proteinExistence type="predicted"/>
<sequence length="174" mass="18415">MPPAVAAGYFVAETAPVWGPALVNAATWIGGGILLAVGLSSDTPNADAQADAQTKANTATCATGNCPPPPECEGILAEMRKKIQLLKKELAKYDPILDAQGGFPMGGGKLTSPGGHYKEIRDLQRGLKNEGQAFNKNKCYDKVSKADKVTRDHADSLTNQNIEVPPGQDFIPLR</sequence>
<reference evidence="2" key="1">
    <citation type="submission" date="2016-08" db="EMBL/GenBank/DDBJ databases">
        <authorList>
            <person name="Varghese N."/>
            <person name="Submissions Spin"/>
        </authorList>
    </citation>
    <scope>NUCLEOTIDE SEQUENCE [LARGE SCALE GENOMIC DNA]</scope>
    <source>
        <strain evidence="2">HAMBI 2975</strain>
    </source>
</reference>
<dbReference type="Proteomes" id="UP000199101">
    <property type="component" value="Unassembled WGS sequence"/>
</dbReference>
<protein>
    <submittedName>
        <fullName evidence="1">Uncharacterized protein</fullName>
    </submittedName>
</protein>
<evidence type="ECO:0000313" key="2">
    <source>
        <dbReference type="Proteomes" id="UP000199101"/>
    </source>
</evidence>
<dbReference type="RefSeq" id="WP_092719896.1">
    <property type="nucleotide sequence ID" value="NZ_FMAG01000014.1"/>
</dbReference>
<dbReference type="OrthoDB" id="9816400at2"/>
<gene>
    <name evidence="1" type="ORF">GA0061103_0686</name>
</gene>
<organism evidence="1 2">
    <name type="scientific">Rhizobium multihospitium</name>
    <dbReference type="NCBI Taxonomy" id="410764"/>
    <lineage>
        <taxon>Bacteria</taxon>
        <taxon>Pseudomonadati</taxon>
        <taxon>Pseudomonadota</taxon>
        <taxon>Alphaproteobacteria</taxon>
        <taxon>Hyphomicrobiales</taxon>
        <taxon>Rhizobiaceae</taxon>
        <taxon>Rhizobium/Agrobacterium group</taxon>
        <taxon>Rhizobium</taxon>
    </lineage>
</organism>
<dbReference type="AlphaFoldDB" id="A0A1C3XC68"/>
<name>A0A1C3XC68_9HYPH</name>
<accession>A0A1C3XC68</accession>
<keyword evidence="2" id="KW-1185">Reference proteome</keyword>
<evidence type="ECO:0000313" key="1">
    <source>
        <dbReference type="EMBL" id="SCB49799.1"/>
    </source>
</evidence>